<evidence type="ECO:0000256" key="1">
    <source>
        <dbReference type="SAM" id="MobiDB-lite"/>
    </source>
</evidence>
<evidence type="ECO:0000313" key="3">
    <source>
        <dbReference type="Proteomes" id="UP000184327"/>
    </source>
</evidence>
<keyword evidence="3" id="KW-1185">Reference proteome</keyword>
<protein>
    <submittedName>
        <fullName evidence="2">Uncharacterized protein</fullName>
    </submittedName>
</protein>
<reference evidence="2 3" key="1">
    <citation type="submission" date="2016-11" db="EMBL/GenBank/DDBJ databases">
        <authorList>
            <person name="Jaros S."/>
            <person name="Januszkiewicz K."/>
            <person name="Wedrychowicz H."/>
        </authorList>
    </citation>
    <scope>NUCLEOTIDE SEQUENCE [LARGE SCALE GENOMIC DNA]</scope>
    <source>
        <strain evidence="2 3">DSM 16112</strain>
    </source>
</reference>
<accession>A0A1M5ACM4</accession>
<dbReference type="EMBL" id="FQUZ01000017">
    <property type="protein sequence ID" value="SHF28009.1"/>
    <property type="molecule type" value="Genomic_DNA"/>
</dbReference>
<proteinExistence type="predicted"/>
<sequence>MTVHEILQREVRRYSSLDVYRLQSTLPAIDLAPPPRGPGRPRLIGQSGLSMMLEQIGHQAAQRGPLGDTARPGGGVCLPDGNHGDNRCQSSQRGEQERTPR</sequence>
<dbReference type="STRING" id="1122156.SAMN02745117_01644"/>
<gene>
    <name evidence="2" type="ORF">SAMN02745117_01644</name>
</gene>
<organism evidence="2 3">
    <name type="scientific">Lampropedia hyalina DSM 16112</name>
    <dbReference type="NCBI Taxonomy" id="1122156"/>
    <lineage>
        <taxon>Bacteria</taxon>
        <taxon>Pseudomonadati</taxon>
        <taxon>Pseudomonadota</taxon>
        <taxon>Betaproteobacteria</taxon>
        <taxon>Burkholderiales</taxon>
        <taxon>Comamonadaceae</taxon>
        <taxon>Lampropedia</taxon>
    </lineage>
</organism>
<dbReference type="AlphaFoldDB" id="A0A1M5ACM4"/>
<name>A0A1M5ACM4_9BURK</name>
<feature type="region of interest" description="Disordered" evidence="1">
    <location>
        <begin position="63"/>
        <end position="101"/>
    </location>
</feature>
<evidence type="ECO:0000313" key="2">
    <source>
        <dbReference type="EMBL" id="SHF28009.1"/>
    </source>
</evidence>
<dbReference type="Proteomes" id="UP000184327">
    <property type="component" value="Unassembled WGS sequence"/>
</dbReference>